<sequence>MHKSANPSIFLFNPTCEYAVANGNASWHPNKILQKMEADLATLPLYFAAKDDIIIVPKLPKSTFYDHLKSIGITPPHFVTEKELQKNPPEQIGKLHPWGWSPAIHKRLENVKPHCSPEFKMAPVFIWKSQYRELYSKKFALQILNQLIDKHPSAHFIDRNEITEVCETRDQIEILLSKWEKLMVKAPWSSSGRGLQPITKQPVHDKVWEKLLGIVKDQGYAIVEAFQNKELDLAFQFELKAGEIHFRGTSNFSADKKGQYLGNSLNGLPDELDEDVKDFAKEMSELVIPALKEEIGKSELAKNYEGYFGVDTLIFKDKTGALKINPCLEINVRHNMGLLSLYLEKFVLPTKKGRFRMFYNPKTCFADFCRQMSHDYPLVLENQKIVSGFFPLTAYSANTEFGAYLLV</sequence>
<gene>
    <name evidence="1" type="ORF">G0Q07_05420</name>
</gene>
<protein>
    <recommendedName>
        <fullName evidence="3">ATP-grasp domain-containing protein</fullName>
    </recommendedName>
</protein>
<dbReference type="KEGG" id="drc:G0Q07_05420"/>
<dbReference type="RefSeq" id="WP_163345124.1">
    <property type="nucleotide sequence ID" value="NZ_CP048409.1"/>
</dbReference>
<proteinExistence type="predicted"/>
<dbReference type="SUPFAM" id="SSF56059">
    <property type="entry name" value="Glutathione synthetase ATP-binding domain-like"/>
    <property type="match status" value="1"/>
</dbReference>
<dbReference type="AlphaFoldDB" id="A0A6C0RAU0"/>
<dbReference type="EMBL" id="CP048409">
    <property type="protein sequence ID" value="QIA07197.1"/>
    <property type="molecule type" value="Genomic_DNA"/>
</dbReference>
<evidence type="ECO:0000313" key="1">
    <source>
        <dbReference type="EMBL" id="QIA07197.1"/>
    </source>
</evidence>
<reference evidence="1 2" key="1">
    <citation type="submission" date="2020-02" db="EMBL/GenBank/DDBJ databases">
        <title>Genome sequencing for Draconibacterium sp. strain M1.</title>
        <authorList>
            <person name="Park S.-J."/>
        </authorList>
    </citation>
    <scope>NUCLEOTIDE SEQUENCE [LARGE SCALE GENOMIC DNA]</scope>
    <source>
        <strain evidence="1 2">M1</strain>
    </source>
</reference>
<evidence type="ECO:0008006" key="3">
    <source>
        <dbReference type="Google" id="ProtNLM"/>
    </source>
</evidence>
<name>A0A6C0RAU0_9BACT</name>
<accession>A0A6C0RAU0</accession>
<evidence type="ECO:0000313" key="2">
    <source>
        <dbReference type="Proteomes" id="UP000474630"/>
    </source>
</evidence>
<keyword evidence="2" id="KW-1185">Reference proteome</keyword>
<organism evidence="1 2">
    <name type="scientific">Draconibacterium halophilum</name>
    <dbReference type="NCBI Taxonomy" id="2706887"/>
    <lineage>
        <taxon>Bacteria</taxon>
        <taxon>Pseudomonadati</taxon>
        <taxon>Bacteroidota</taxon>
        <taxon>Bacteroidia</taxon>
        <taxon>Marinilabiliales</taxon>
        <taxon>Prolixibacteraceae</taxon>
        <taxon>Draconibacterium</taxon>
    </lineage>
</organism>
<dbReference type="Proteomes" id="UP000474630">
    <property type="component" value="Chromosome"/>
</dbReference>